<accession>A0A843VXX9</accession>
<dbReference type="PANTHER" id="PTHR46033">
    <property type="entry name" value="PROTEIN MAIN-LIKE 2"/>
    <property type="match status" value="1"/>
</dbReference>
<feature type="compositionally biased region" description="Polar residues" evidence="1">
    <location>
        <begin position="1376"/>
        <end position="1385"/>
    </location>
</feature>
<feature type="region of interest" description="Disordered" evidence="1">
    <location>
        <begin position="1"/>
        <end position="38"/>
    </location>
</feature>
<dbReference type="InterPro" id="IPR044824">
    <property type="entry name" value="MAIN-like"/>
</dbReference>
<protein>
    <recommendedName>
        <fullName evidence="2">Aminotransferase-like plant mobile domain-containing protein</fullName>
    </recommendedName>
</protein>
<dbReference type="Proteomes" id="UP000652761">
    <property type="component" value="Unassembled WGS sequence"/>
</dbReference>
<feature type="domain" description="Aminotransferase-like plant mobile" evidence="2">
    <location>
        <begin position="378"/>
        <end position="826"/>
    </location>
</feature>
<keyword evidence="4" id="KW-1185">Reference proteome</keyword>
<proteinExistence type="predicted"/>
<dbReference type="OrthoDB" id="694455at2759"/>
<evidence type="ECO:0000313" key="3">
    <source>
        <dbReference type="EMBL" id="MQL98350.1"/>
    </source>
</evidence>
<dbReference type="EMBL" id="NMUH01002174">
    <property type="protein sequence ID" value="MQL98350.1"/>
    <property type="molecule type" value="Genomic_DNA"/>
</dbReference>
<gene>
    <name evidence="3" type="ORF">Taro_031062</name>
</gene>
<evidence type="ECO:0000256" key="1">
    <source>
        <dbReference type="SAM" id="MobiDB-lite"/>
    </source>
</evidence>
<feature type="region of interest" description="Disordered" evidence="1">
    <location>
        <begin position="1321"/>
        <end position="1385"/>
    </location>
</feature>
<feature type="compositionally biased region" description="Polar residues" evidence="1">
    <location>
        <begin position="1159"/>
        <end position="1172"/>
    </location>
</feature>
<dbReference type="GO" id="GO:0010073">
    <property type="term" value="P:meristem maintenance"/>
    <property type="evidence" value="ECO:0007669"/>
    <property type="project" value="InterPro"/>
</dbReference>
<feature type="non-terminal residue" evidence="3">
    <location>
        <position position="1"/>
    </location>
</feature>
<dbReference type="PANTHER" id="PTHR46033:SF65">
    <property type="entry name" value="AMINOTRANSFERASE-LIKE PLANT MOBILE DOMAIN-CONTAINING PROTEIN"/>
    <property type="match status" value="1"/>
</dbReference>
<feature type="region of interest" description="Disordered" evidence="1">
    <location>
        <begin position="1109"/>
        <end position="1138"/>
    </location>
</feature>
<sequence>LEQGLLTPLNRRRTESAQVAHGGGRRRRPQRGTAAALRGRRDEEITRVTEAFARGSRRRRLLLRRVASPVGRVVVGGSHFGRAGGGARARRRRPLLATVIDRGAGDEFGGDGPEAGRPPCCVYRSGVGGCSGHTEGLRRTMAPKSSPSNTGLRKDVPLLSWADFPRLTLGYDQVAVLADSSNDEADTMDVSRLDVGATPPTFERDEDYRVDYPKDKHLLRFLHSYAPGGKKDYFLTQEAEAAILIGRDSLAACFPRAEPLYRIGGQRCRAPVLGLGDLVPANNKLTRAPTFVPARWDNSSGHVHKERSSFGLFLCPTQWGYRDEPFLLDCLAILFKHQLAAGWFGDLRATDAHHFRTFVVEAADFVLHNYAPLLMTAGVYHSVFAARYRYHLSKGLCCGLAEVFVPEYNTFYTAEGETSLDLWSLHQLSGLPLDGEPYEEVCLPDIIKDRTGGRQEYCMGYSYRYLMKVYRQLSLARSTGRSRDKRERSKVSLHMWLAYFFSHEQRYEDFVSAGWIAAKKNPGRQKVTIPDSLLKGRLSGPNPVGADPRTHCAAYLAYWICSFALPVGDNSLLHPDVIYPACQMAWGIKLSLCPAALCLIYRSLGDLCRRSAPRQHRVIGPWHFLSVWACGLFPEFAPRSLQSTRLFPRMLEFASVERHSLSKQLFEIRGKLTSIPTDSPGTIYFWHLAGHSSPLANRYRECRDDVTEDFVHPVSHQRLTRSVLEPELSDWALSIQPSMLTFRRGSVVYFEPYYPFRFARNFGYDQHIPPSSANFNLTNRAVGGGQLLDQARKWWDFFHRFDSCTFRVPMPGRTPRVTPEYIKWWNARTSFYRECKTDCWDAAERKFLQLQPQPVLDIDSEHLLRLKSGDRRAVDRYLKARETAKKQNPPPTLVLSKAEEDTFPATLEHLCNISSDRLAVAQPWPIEEEAPTIVLQRGEVDREYPYRALSARGDPGRSCYAYTSWLFVLLHIHNLTVEADYESILAQELHVSFQYADGWGMDSLSLYYFLSSVGQADLAIFAEDCCHINDMCWLIQEAASRAKQSAYTFWPLSRFYTGIADPSAKDRRRRYHGLLMKVKRPSYFAEEKIVYKPLTEKLSAKKSSMASSIARAQRASKRKREASPSPSVSTEGPSIPSFEEFCNQREDAARTDDIPSTVDTLAAEQSQSTPTVAPSDAPSPLLAGMAVDSPVVRTVDERSTKKAVARRVKKLPVPLRMSQRAASRAALLKIRQGGRAIASEELQKPVTISSDDSSDVETVYGSPSPSGSLYDDGSLFRVRKRERIPALDGIAGDSSSSGEKSPVVTSRREAAISPEHVLDFEGVRDTNTPESSLTVGVDLPDIGEPTLNPLSAEKVQGVAKEPAPEVEASPPLAPSGDSTSTPQVPTTQLVKDISGKEVIISEAVATPATSSGALNVSSAGLASCSTEVDASLWAEVDAQVEFQVPAVGPSGDFCSSDAMVQGQLSSLRTLVRQNPAIPYERVKAAADQMTGVLVIMGGDGGIVCQRRPLELVDAFPLCDPIADVASCCFDVPTGGT</sequence>
<feature type="compositionally biased region" description="Polar residues" evidence="1">
    <location>
        <begin position="1325"/>
        <end position="1334"/>
    </location>
</feature>
<reference evidence="3" key="1">
    <citation type="submission" date="2017-07" db="EMBL/GenBank/DDBJ databases">
        <title>Taro Niue Genome Assembly and Annotation.</title>
        <authorList>
            <person name="Atibalentja N."/>
            <person name="Keating K."/>
            <person name="Fields C.J."/>
        </authorList>
    </citation>
    <scope>NUCLEOTIDE SEQUENCE</scope>
    <source>
        <strain evidence="3">Niue_2</strain>
        <tissue evidence="3">Leaf</tissue>
    </source>
</reference>
<organism evidence="3 4">
    <name type="scientific">Colocasia esculenta</name>
    <name type="common">Wild taro</name>
    <name type="synonym">Arum esculentum</name>
    <dbReference type="NCBI Taxonomy" id="4460"/>
    <lineage>
        <taxon>Eukaryota</taxon>
        <taxon>Viridiplantae</taxon>
        <taxon>Streptophyta</taxon>
        <taxon>Embryophyta</taxon>
        <taxon>Tracheophyta</taxon>
        <taxon>Spermatophyta</taxon>
        <taxon>Magnoliopsida</taxon>
        <taxon>Liliopsida</taxon>
        <taxon>Araceae</taxon>
        <taxon>Aroideae</taxon>
        <taxon>Colocasieae</taxon>
        <taxon>Colocasia</taxon>
    </lineage>
</organism>
<comment type="caution">
    <text evidence="3">The sequence shown here is derived from an EMBL/GenBank/DDBJ whole genome shotgun (WGS) entry which is preliminary data.</text>
</comment>
<name>A0A843VXX9_COLES</name>
<evidence type="ECO:0000259" key="2">
    <source>
        <dbReference type="Pfam" id="PF10536"/>
    </source>
</evidence>
<feature type="region of interest" description="Disordered" evidence="1">
    <location>
        <begin position="1244"/>
        <end position="1266"/>
    </location>
</feature>
<feature type="region of interest" description="Disordered" evidence="1">
    <location>
        <begin position="1288"/>
        <end position="1308"/>
    </location>
</feature>
<feature type="region of interest" description="Disordered" evidence="1">
    <location>
        <begin position="1159"/>
        <end position="1182"/>
    </location>
</feature>
<dbReference type="Pfam" id="PF10536">
    <property type="entry name" value="PMD"/>
    <property type="match status" value="1"/>
</dbReference>
<evidence type="ECO:0000313" key="4">
    <source>
        <dbReference type="Proteomes" id="UP000652761"/>
    </source>
</evidence>
<dbReference type="InterPro" id="IPR019557">
    <property type="entry name" value="AminoTfrase-like_pln_mobile"/>
</dbReference>